<feature type="domain" description="Helix-turn-helix" evidence="1">
    <location>
        <begin position="11"/>
        <end position="57"/>
    </location>
</feature>
<evidence type="ECO:0000313" key="2">
    <source>
        <dbReference type="EMBL" id="HIU61829.1"/>
    </source>
</evidence>
<dbReference type="AlphaFoldDB" id="A0A9D1MKQ3"/>
<dbReference type="NCBIfam" id="TIGR01764">
    <property type="entry name" value="excise"/>
    <property type="match status" value="1"/>
</dbReference>
<name>A0A9D1MKQ3_9FIRM</name>
<reference evidence="2" key="2">
    <citation type="journal article" date="2021" name="PeerJ">
        <title>Extensive microbial diversity within the chicken gut microbiome revealed by metagenomics and culture.</title>
        <authorList>
            <person name="Gilroy R."/>
            <person name="Ravi A."/>
            <person name="Getino M."/>
            <person name="Pursley I."/>
            <person name="Horton D.L."/>
            <person name="Alikhan N.F."/>
            <person name="Baker D."/>
            <person name="Gharbi K."/>
            <person name="Hall N."/>
            <person name="Watson M."/>
            <person name="Adriaenssens E.M."/>
            <person name="Foster-Nyarko E."/>
            <person name="Jarju S."/>
            <person name="Secka A."/>
            <person name="Antonio M."/>
            <person name="Oren A."/>
            <person name="Chaudhuri R.R."/>
            <person name="La Ragione R."/>
            <person name="Hildebrand F."/>
            <person name="Pallen M.J."/>
        </authorList>
    </citation>
    <scope>NUCLEOTIDE SEQUENCE</scope>
    <source>
        <strain evidence="2">CHK195-12923</strain>
    </source>
</reference>
<sequence>MKDIQFENKKLYSVVEVGKILGIGKARVYKLIKDGRLSAMNLGGLKIRKEALDNFLDSYESF</sequence>
<evidence type="ECO:0000313" key="3">
    <source>
        <dbReference type="Proteomes" id="UP000824110"/>
    </source>
</evidence>
<dbReference type="Pfam" id="PF12728">
    <property type="entry name" value="HTH_17"/>
    <property type="match status" value="1"/>
</dbReference>
<reference evidence="2" key="1">
    <citation type="submission" date="2020-10" db="EMBL/GenBank/DDBJ databases">
        <authorList>
            <person name="Gilroy R."/>
        </authorList>
    </citation>
    <scope>NUCLEOTIDE SEQUENCE</scope>
    <source>
        <strain evidence="2">CHK195-12923</strain>
    </source>
</reference>
<proteinExistence type="predicted"/>
<evidence type="ECO:0000259" key="1">
    <source>
        <dbReference type="Pfam" id="PF12728"/>
    </source>
</evidence>
<gene>
    <name evidence="2" type="ORF">IAB69_04195</name>
</gene>
<accession>A0A9D1MKQ3</accession>
<dbReference type="Proteomes" id="UP000824110">
    <property type="component" value="Unassembled WGS sequence"/>
</dbReference>
<comment type="caution">
    <text evidence="2">The sequence shown here is derived from an EMBL/GenBank/DDBJ whole genome shotgun (WGS) entry which is preliminary data.</text>
</comment>
<organism evidence="2 3">
    <name type="scientific">Candidatus Coproplasma excrementigallinarum</name>
    <dbReference type="NCBI Taxonomy" id="2840747"/>
    <lineage>
        <taxon>Bacteria</taxon>
        <taxon>Bacillati</taxon>
        <taxon>Bacillota</taxon>
        <taxon>Clostridia</taxon>
        <taxon>Eubacteriales</taxon>
        <taxon>Candidatus Coproplasma</taxon>
    </lineage>
</organism>
<dbReference type="GO" id="GO:0003677">
    <property type="term" value="F:DNA binding"/>
    <property type="evidence" value="ECO:0007669"/>
    <property type="project" value="InterPro"/>
</dbReference>
<protein>
    <submittedName>
        <fullName evidence="2">Helix-turn-helix domain-containing protein</fullName>
    </submittedName>
</protein>
<dbReference type="InterPro" id="IPR041657">
    <property type="entry name" value="HTH_17"/>
</dbReference>
<dbReference type="EMBL" id="DVNE01000041">
    <property type="protein sequence ID" value="HIU61829.1"/>
    <property type="molecule type" value="Genomic_DNA"/>
</dbReference>
<dbReference type="InterPro" id="IPR010093">
    <property type="entry name" value="SinI_DNA-bd"/>
</dbReference>